<dbReference type="InterPro" id="IPR002909">
    <property type="entry name" value="IPT_dom"/>
</dbReference>
<proteinExistence type="predicted"/>
<dbReference type="InterPro" id="IPR013783">
    <property type="entry name" value="Ig-like_fold"/>
</dbReference>
<dbReference type="SUPFAM" id="SSF63829">
    <property type="entry name" value="Calcium-dependent phosphotriesterase"/>
    <property type="match status" value="1"/>
</dbReference>
<dbReference type="RefSeq" id="WP_184330638.1">
    <property type="nucleotide sequence ID" value="NZ_JACHHZ010000002.1"/>
</dbReference>
<organism evidence="3 4">
    <name type="scientific">Povalibacter uvarum</name>
    <dbReference type="NCBI Taxonomy" id="732238"/>
    <lineage>
        <taxon>Bacteria</taxon>
        <taxon>Pseudomonadati</taxon>
        <taxon>Pseudomonadota</taxon>
        <taxon>Gammaproteobacteria</taxon>
        <taxon>Steroidobacterales</taxon>
        <taxon>Steroidobacteraceae</taxon>
        <taxon>Povalibacter</taxon>
    </lineage>
</organism>
<dbReference type="Pfam" id="PF01833">
    <property type="entry name" value="TIG"/>
    <property type="match status" value="1"/>
</dbReference>
<evidence type="ECO:0000259" key="2">
    <source>
        <dbReference type="Pfam" id="PF01833"/>
    </source>
</evidence>
<dbReference type="SUPFAM" id="SSF81296">
    <property type="entry name" value="E set domains"/>
    <property type="match status" value="1"/>
</dbReference>
<feature type="domain" description="IPT/TIG" evidence="2">
    <location>
        <begin position="144"/>
        <end position="222"/>
    </location>
</feature>
<gene>
    <name evidence="3" type="ORF">HNQ60_001707</name>
</gene>
<comment type="caution">
    <text evidence="3">The sequence shown here is derived from an EMBL/GenBank/DDBJ whole genome shotgun (WGS) entry which is preliminary data.</text>
</comment>
<feature type="signal peptide" evidence="1">
    <location>
        <begin position="1"/>
        <end position="23"/>
    </location>
</feature>
<name>A0A841HKC3_9GAMM</name>
<keyword evidence="1" id="KW-0732">Signal</keyword>
<dbReference type="Proteomes" id="UP000588068">
    <property type="component" value="Unassembled WGS sequence"/>
</dbReference>
<sequence length="543" mass="54493">MHYSTGARRVACVALLLSLAACSSGGGSDSETSRQIDLSTSSLTFSAASPAAAAPAAQTITATFSEGVVNVSVLHTGNGIADVVTTVNGTTAQIVVTPAAPSTIGAGSYSGTVAVTAYFCADSACSRLQAGGSRTATVKYQVSPVIDYVAPNVATAGVSATAIIRGIGFSGFPISGVRFGGTAATSMLYISDTEVRAVYPALAAGSYPVSLDIPDHQGAITSTATLIAVDPVTRAAQTLAWPAGVGVVKSLRHDAQRDALLVATDISGGTIVRYPYAGGAWGAPTTAVVTNLQGLSLTVDAAQLLAVANTQVVSVDPETLARGTAIEAPALPTNSFLKSIEVANTNLALITTGIAESKGTELYTLVVRTNAITKLAANFNNGTLGTSADRSVINLVQGDPSLTTAPAVVAFAAGNGGISNTGIAINQNTIGPALDREATRLVLNGLNVYGANYALLGKLPTTTLAVALRPDGKRAFTYDSAAGALLVFDTSTTKNGEALPQVGAAVPLAGAPGAGPKMIISADGRTLFLAGATQLVVQPTPDQ</sequence>
<protein>
    <recommendedName>
        <fullName evidence="2">IPT/TIG domain-containing protein</fullName>
    </recommendedName>
</protein>
<dbReference type="InterPro" id="IPR014756">
    <property type="entry name" value="Ig_E-set"/>
</dbReference>
<feature type="chain" id="PRO_5032382433" description="IPT/TIG domain-containing protein" evidence="1">
    <location>
        <begin position="24"/>
        <end position="543"/>
    </location>
</feature>
<evidence type="ECO:0000256" key="1">
    <source>
        <dbReference type="SAM" id="SignalP"/>
    </source>
</evidence>
<evidence type="ECO:0000313" key="3">
    <source>
        <dbReference type="EMBL" id="MBB6092829.1"/>
    </source>
</evidence>
<reference evidence="3 4" key="1">
    <citation type="submission" date="2020-08" db="EMBL/GenBank/DDBJ databases">
        <title>Genomic Encyclopedia of Type Strains, Phase IV (KMG-IV): sequencing the most valuable type-strain genomes for metagenomic binning, comparative biology and taxonomic classification.</title>
        <authorList>
            <person name="Goeker M."/>
        </authorList>
    </citation>
    <scope>NUCLEOTIDE SEQUENCE [LARGE SCALE GENOMIC DNA]</scope>
    <source>
        <strain evidence="3 4">DSM 26723</strain>
    </source>
</reference>
<dbReference type="Gene3D" id="2.60.40.10">
    <property type="entry name" value="Immunoglobulins"/>
    <property type="match status" value="1"/>
</dbReference>
<keyword evidence="4" id="KW-1185">Reference proteome</keyword>
<accession>A0A841HKC3</accession>
<dbReference type="AlphaFoldDB" id="A0A841HKC3"/>
<dbReference type="EMBL" id="JACHHZ010000002">
    <property type="protein sequence ID" value="MBB6092829.1"/>
    <property type="molecule type" value="Genomic_DNA"/>
</dbReference>
<evidence type="ECO:0000313" key="4">
    <source>
        <dbReference type="Proteomes" id="UP000588068"/>
    </source>
</evidence>